<proteinExistence type="predicted"/>
<evidence type="ECO:0000313" key="1">
    <source>
        <dbReference type="EMBL" id="TWS20679.1"/>
    </source>
</evidence>
<protein>
    <submittedName>
        <fullName evidence="1">Uncharacterized protein</fullName>
    </submittedName>
</protein>
<accession>A0A5C5RCD0</accession>
<dbReference type="Proteomes" id="UP000317291">
    <property type="component" value="Unassembled WGS sequence"/>
</dbReference>
<dbReference type="AlphaFoldDB" id="A0A5C5RCD0"/>
<organism evidence="1 2">
    <name type="scientific">Tsukamurella asaccharolytica</name>
    <dbReference type="NCBI Taxonomy" id="2592067"/>
    <lineage>
        <taxon>Bacteria</taxon>
        <taxon>Bacillati</taxon>
        <taxon>Actinomycetota</taxon>
        <taxon>Actinomycetes</taxon>
        <taxon>Mycobacteriales</taxon>
        <taxon>Tsukamurellaceae</taxon>
        <taxon>Tsukamurella</taxon>
    </lineage>
</organism>
<dbReference type="RefSeq" id="WP_146559899.1">
    <property type="nucleotide sequence ID" value="NZ_VIGW01000002.1"/>
</dbReference>
<comment type="caution">
    <text evidence="1">The sequence shown here is derived from an EMBL/GenBank/DDBJ whole genome shotgun (WGS) entry which is preliminary data.</text>
</comment>
<reference evidence="1 2" key="1">
    <citation type="submission" date="2019-06" db="EMBL/GenBank/DDBJ databases">
        <title>Tsukamurella conjunctivitidis sp. nov., Tsukamurella assacharolytica sp. nov. and Tsukamurella sputae sp. nov. isolated from patients with conjunctivitis, bacteraemia (lymphoma) and respiratory infection (sputum) in Hong Kong.</title>
        <authorList>
            <person name="Teng J.L.L."/>
            <person name="Lee H.H."/>
            <person name="Fong J.Y.H."/>
            <person name="Fok K.M.N."/>
            <person name="Lau S.K.P."/>
            <person name="Woo P.C.Y."/>
        </authorList>
    </citation>
    <scope>NUCLEOTIDE SEQUENCE [LARGE SCALE GENOMIC DNA]</scope>
    <source>
        <strain evidence="1 2">HKU71</strain>
    </source>
</reference>
<sequence length="98" mass="11001">MTALLLTAFKFVAIVRGNTVSEGIGVRRGGGRFHEEIELSTDWNVPGQKGSLGYRIEDPARDVFHASANSVEVTDELRATAALLDARPDRRWHPWERR</sequence>
<evidence type="ECO:0000313" key="2">
    <source>
        <dbReference type="Proteomes" id="UP000317291"/>
    </source>
</evidence>
<gene>
    <name evidence="1" type="ORF">FK529_04885</name>
</gene>
<keyword evidence="2" id="KW-1185">Reference proteome</keyword>
<dbReference type="EMBL" id="VIGW01000002">
    <property type="protein sequence ID" value="TWS20679.1"/>
    <property type="molecule type" value="Genomic_DNA"/>
</dbReference>
<name>A0A5C5RCD0_9ACTN</name>